<dbReference type="AlphaFoldDB" id="A0AAW0CU61"/>
<dbReference type="InterPro" id="IPR018620">
    <property type="entry name" value="Ubiquitin3-bd_protein_But2_C"/>
</dbReference>
<evidence type="ECO:0000313" key="4">
    <source>
        <dbReference type="Proteomes" id="UP001362999"/>
    </source>
</evidence>
<keyword evidence="4" id="KW-1185">Reference proteome</keyword>
<protein>
    <recommendedName>
        <fullName evidence="2">Ubiquitin 3 binding protein But2 C-terminal domain-containing protein</fullName>
    </recommendedName>
</protein>
<feature type="domain" description="Ubiquitin 3 binding protein But2 C-terminal" evidence="2">
    <location>
        <begin position="101"/>
        <end position="266"/>
    </location>
</feature>
<reference evidence="3 4" key="1">
    <citation type="journal article" date="2024" name="J Genomics">
        <title>Draft genome sequencing and assembly of Favolaschia claudopus CIRM-BRFM 2984 isolated from oak limbs.</title>
        <authorList>
            <person name="Navarro D."/>
            <person name="Drula E."/>
            <person name="Chaduli D."/>
            <person name="Cazenave R."/>
            <person name="Ahrendt S."/>
            <person name="Wang J."/>
            <person name="Lipzen A."/>
            <person name="Daum C."/>
            <person name="Barry K."/>
            <person name="Grigoriev I.V."/>
            <person name="Favel A."/>
            <person name="Rosso M.N."/>
            <person name="Martin F."/>
        </authorList>
    </citation>
    <scope>NUCLEOTIDE SEQUENCE [LARGE SCALE GENOMIC DNA]</scope>
    <source>
        <strain evidence="3 4">CIRM-BRFM 2984</strain>
    </source>
</reference>
<evidence type="ECO:0000259" key="2">
    <source>
        <dbReference type="Pfam" id="PF09792"/>
    </source>
</evidence>
<dbReference type="EMBL" id="JAWWNJ010000013">
    <property type="protein sequence ID" value="KAK7042608.1"/>
    <property type="molecule type" value="Genomic_DNA"/>
</dbReference>
<evidence type="ECO:0000256" key="1">
    <source>
        <dbReference type="SAM" id="Phobius"/>
    </source>
</evidence>
<evidence type="ECO:0000313" key="3">
    <source>
        <dbReference type="EMBL" id="KAK7042608.1"/>
    </source>
</evidence>
<sequence>MSENGERYTLLNMDEEEIEPVKLKHGHPRRLERWAIHAILWAAFASLVCSAVNIVFVALPFMTTGSSTNERFPNLEFVSPYIGLDSAIHHDSSPLPPIVNFPILLAQVDSAQPGAIALDTHRWNSSFGMVYPADRTFKVASGISTIAQFRAIDWGMELCTLNAVIPGTTDLIEFMNFTITPSQGNLDSVMVEIWRVSGPETTQPLDTRTLSWKTKPKRKHVVGYWSLKPGTKLESEVFFCASNSLHTFEFLCVGDGCHLQFQQDPNDSRIAFYVTQRQSKK</sequence>
<proteinExistence type="predicted"/>
<organism evidence="3 4">
    <name type="scientific">Favolaschia claudopus</name>
    <dbReference type="NCBI Taxonomy" id="2862362"/>
    <lineage>
        <taxon>Eukaryota</taxon>
        <taxon>Fungi</taxon>
        <taxon>Dikarya</taxon>
        <taxon>Basidiomycota</taxon>
        <taxon>Agaricomycotina</taxon>
        <taxon>Agaricomycetes</taxon>
        <taxon>Agaricomycetidae</taxon>
        <taxon>Agaricales</taxon>
        <taxon>Marasmiineae</taxon>
        <taxon>Mycenaceae</taxon>
        <taxon>Favolaschia</taxon>
    </lineage>
</organism>
<dbReference type="Pfam" id="PF09792">
    <property type="entry name" value="But2"/>
    <property type="match status" value="1"/>
</dbReference>
<gene>
    <name evidence="3" type="ORF">R3P38DRAFT_2891393</name>
</gene>
<keyword evidence="1" id="KW-0472">Membrane</keyword>
<name>A0AAW0CU61_9AGAR</name>
<feature type="transmembrane region" description="Helical" evidence="1">
    <location>
        <begin position="38"/>
        <end position="62"/>
    </location>
</feature>
<accession>A0AAW0CU61</accession>
<dbReference type="Proteomes" id="UP001362999">
    <property type="component" value="Unassembled WGS sequence"/>
</dbReference>
<keyword evidence="1" id="KW-0812">Transmembrane</keyword>
<keyword evidence="1" id="KW-1133">Transmembrane helix</keyword>
<comment type="caution">
    <text evidence="3">The sequence shown here is derived from an EMBL/GenBank/DDBJ whole genome shotgun (WGS) entry which is preliminary data.</text>
</comment>